<comment type="caution">
    <text evidence="5">The sequence shown here is derived from an EMBL/GenBank/DDBJ whole genome shotgun (WGS) entry which is preliminary data.</text>
</comment>
<dbReference type="PROSITE" id="PS50207">
    <property type="entry name" value="CASPASE_P10"/>
    <property type="match status" value="1"/>
</dbReference>
<dbReference type="Gene3D" id="3.40.50.1460">
    <property type="match status" value="2"/>
</dbReference>
<accession>A0AAV4RXX9</accession>
<dbReference type="InterPro" id="IPR001309">
    <property type="entry name" value="Pept_C14_p20"/>
</dbReference>
<sequence>MSRDLSSKQMTRESCDKTMTASAFFAGEKEALAIGPRTSRIRRWMPHGVNRDFVRISHRLVHLLTLFCDGCPEEWEDYAYGVADLLVRPNPIAKLWDALDHVDIKVSHTQPLLQSIKMDFEHFDEVDPGIHEQLNENFNVQAVSGDSIVAVNEFNGISQASDPYLQEAKIGECHIFNYQKFDFQKSREGSENDAKRLKHDFTELNFNVHCHSDLLESETMDILKEVSEKDHSNIKYFICCFLTHGREEQLFAKDRPIDIDSILKHFSKSASLLGKPKIFIIQACRGSNFQKAVQIESTDSALTEETENYLDFLVVNSTYLGTYSIKCPKGSFFIDEFCRSLEQFSGTLNLLQILTIVNYRLSVFVSRSRSVKNNYKKQMPCFTSCLTTEIAFNKSIRPYDSEATEYFERRRQEYGLNSLEDQKSYEFLCPKNIQCLSLINPKIYENDSSVKYAVNNLWTLIAKKDYSRKELAREKFQRSHIMEFLEQNKNPTGKDCLICFICAYSKYNGFQDKNEIKILKEKVIDKFIEETNRSFIGKPKIFIFFLCESSAENNFEFKSESKNKESESDFAVNDYLVETESADGDSTVGANLIPQHADILEITISVTEWSQIKRPIEIFCEILENNSEDFVMLMTEVNRQLVENHDFFQITCAEKLKSPSFILTSTLTKTLILP</sequence>
<dbReference type="Pfam" id="PF00656">
    <property type="entry name" value="Peptidase_C14"/>
    <property type="match status" value="1"/>
</dbReference>
<reference evidence="5 6" key="1">
    <citation type="submission" date="2021-06" db="EMBL/GenBank/DDBJ databases">
        <title>Caerostris darwini draft genome.</title>
        <authorList>
            <person name="Kono N."/>
            <person name="Arakawa K."/>
        </authorList>
    </citation>
    <scope>NUCLEOTIDE SEQUENCE [LARGE SCALE GENOMIC DNA]</scope>
</reference>
<dbReference type="PROSITE" id="PS01122">
    <property type="entry name" value="CASPASE_CYS"/>
    <property type="match status" value="1"/>
</dbReference>
<dbReference type="SMART" id="SM00115">
    <property type="entry name" value="CASc"/>
    <property type="match status" value="1"/>
</dbReference>
<evidence type="ECO:0000259" key="4">
    <source>
        <dbReference type="PROSITE" id="PS50208"/>
    </source>
</evidence>
<dbReference type="SUPFAM" id="SSF52129">
    <property type="entry name" value="Caspase-like"/>
    <property type="match status" value="2"/>
</dbReference>
<dbReference type="InterPro" id="IPR011600">
    <property type="entry name" value="Pept_C14_caspase"/>
</dbReference>
<gene>
    <name evidence="5" type="primary">Casp7</name>
    <name evidence="5" type="ORF">CDAR_60911</name>
</gene>
<dbReference type="PANTHER" id="PTHR10454">
    <property type="entry name" value="CASPASE"/>
    <property type="match status" value="1"/>
</dbReference>
<feature type="domain" description="Caspase family p10" evidence="3">
    <location>
        <begin position="311"/>
        <end position="394"/>
    </location>
</feature>
<dbReference type="InterPro" id="IPR029030">
    <property type="entry name" value="Caspase-like_dom_sf"/>
</dbReference>
<name>A0AAV4RXX9_9ARAC</name>
<dbReference type="Gene3D" id="3.30.70.1470">
    <property type="entry name" value="Caspase-like"/>
    <property type="match status" value="1"/>
</dbReference>
<evidence type="ECO:0000256" key="1">
    <source>
        <dbReference type="ARBA" id="ARBA00010134"/>
    </source>
</evidence>
<dbReference type="InterPro" id="IPR002138">
    <property type="entry name" value="Pept_C14_p10"/>
</dbReference>
<evidence type="ECO:0000256" key="2">
    <source>
        <dbReference type="RuleBase" id="RU003971"/>
    </source>
</evidence>
<evidence type="ECO:0000313" key="6">
    <source>
        <dbReference type="Proteomes" id="UP001054837"/>
    </source>
</evidence>
<dbReference type="EMBL" id="BPLQ01006798">
    <property type="protein sequence ID" value="GIY25337.1"/>
    <property type="molecule type" value="Genomic_DNA"/>
</dbReference>
<dbReference type="GO" id="GO:0004197">
    <property type="term" value="F:cysteine-type endopeptidase activity"/>
    <property type="evidence" value="ECO:0007669"/>
    <property type="project" value="InterPro"/>
</dbReference>
<proteinExistence type="inferred from homology"/>
<dbReference type="AlphaFoldDB" id="A0AAV4RXX9"/>
<dbReference type="PROSITE" id="PS50208">
    <property type="entry name" value="CASPASE_P20"/>
    <property type="match status" value="1"/>
</dbReference>
<dbReference type="GO" id="GO:0006508">
    <property type="term" value="P:proteolysis"/>
    <property type="evidence" value="ECO:0007669"/>
    <property type="project" value="InterPro"/>
</dbReference>
<comment type="similarity">
    <text evidence="1 2">Belongs to the peptidase C14A family.</text>
</comment>
<dbReference type="PRINTS" id="PR00376">
    <property type="entry name" value="IL1BCENZYME"/>
</dbReference>
<dbReference type="InterPro" id="IPR015917">
    <property type="entry name" value="Pept_C14A"/>
</dbReference>
<evidence type="ECO:0000259" key="3">
    <source>
        <dbReference type="PROSITE" id="PS50207"/>
    </source>
</evidence>
<feature type="domain" description="Caspase family p20" evidence="4">
    <location>
        <begin position="169"/>
        <end position="288"/>
    </location>
</feature>
<dbReference type="Proteomes" id="UP001054837">
    <property type="component" value="Unassembled WGS sequence"/>
</dbReference>
<keyword evidence="6" id="KW-1185">Reference proteome</keyword>
<evidence type="ECO:0000313" key="5">
    <source>
        <dbReference type="EMBL" id="GIY25337.1"/>
    </source>
</evidence>
<dbReference type="InterPro" id="IPR033139">
    <property type="entry name" value="Caspase_cys_AS"/>
</dbReference>
<dbReference type="InterPro" id="IPR002398">
    <property type="entry name" value="Pept_C14"/>
</dbReference>
<protein>
    <submittedName>
        <fullName evidence="5">Caspase-7</fullName>
    </submittedName>
</protein>
<organism evidence="5 6">
    <name type="scientific">Caerostris darwini</name>
    <dbReference type="NCBI Taxonomy" id="1538125"/>
    <lineage>
        <taxon>Eukaryota</taxon>
        <taxon>Metazoa</taxon>
        <taxon>Ecdysozoa</taxon>
        <taxon>Arthropoda</taxon>
        <taxon>Chelicerata</taxon>
        <taxon>Arachnida</taxon>
        <taxon>Araneae</taxon>
        <taxon>Araneomorphae</taxon>
        <taxon>Entelegynae</taxon>
        <taxon>Araneoidea</taxon>
        <taxon>Araneidae</taxon>
        <taxon>Caerostris</taxon>
    </lineage>
</organism>